<proteinExistence type="predicted"/>
<sequence length="247" mass="28143">MLIAFLLYLTLKGITFGIRALNPATCGNGRRNTAAANGRRFNDIEFRNQVTEWKIVTIEGRLQLIDEGIISIRSEMAEKINQLHELFFTSPNKTAMEELNGKGIIGSAPSGSNYAARNQRHQGHYQPANRVSTETHFKPPKLNFHRFNGIDPKVWIRKYQKDVVGEFQRLKQTTTVLEFQERFEELQPRLIARNLGLSDEFFLACFMSGLKGEIINLVKMFKPPDLNATIQLARLQEAAVNAKRINP</sequence>
<evidence type="ECO:0000256" key="1">
    <source>
        <dbReference type="SAM" id="SignalP"/>
    </source>
</evidence>
<gene>
    <name evidence="2" type="ORF">EZV62_000955</name>
</gene>
<evidence type="ECO:0000313" key="3">
    <source>
        <dbReference type="Proteomes" id="UP000323000"/>
    </source>
</evidence>
<evidence type="ECO:0008006" key="4">
    <source>
        <dbReference type="Google" id="ProtNLM"/>
    </source>
</evidence>
<dbReference type="AlphaFoldDB" id="A0A5C7IV49"/>
<organism evidence="2 3">
    <name type="scientific">Acer yangbiense</name>
    <dbReference type="NCBI Taxonomy" id="1000413"/>
    <lineage>
        <taxon>Eukaryota</taxon>
        <taxon>Viridiplantae</taxon>
        <taxon>Streptophyta</taxon>
        <taxon>Embryophyta</taxon>
        <taxon>Tracheophyta</taxon>
        <taxon>Spermatophyta</taxon>
        <taxon>Magnoliopsida</taxon>
        <taxon>eudicotyledons</taxon>
        <taxon>Gunneridae</taxon>
        <taxon>Pentapetalae</taxon>
        <taxon>rosids</taxon>
        <taxon>malvids</taxon>
        <taxon>Sapindales</taxon>
        <taxon>Sapindaceae</taxon>
        <taxon>Hippocastanoideae</taxon>
        <taxon>Acereae</taxon>
        <taxon>Acer</taxon>
    </lineage>
</organism>
<keyword evidence="3" id="KW-1185">Reference proteome</keyword>
<feature type="signal peptide" evidence="1">
    <location>
        <begin position="1"/>
        <end position="20"/>
    </location>
</feature>
<name>A0A5C7IV49_9ROSI</name>
<reference evidence="3" key="1">
    <citation type="journal article" date="2019" name="Gigascience">
        <title>De novo genome assembly of the endangered Acer yangbiense, a plant species with extremely small populations endemic to Yunnan Province, China.</title>
        <authorList>
            <person name="Yang J."/>
            <person name="Wariss H.M."/>
            <person name="Tao L."/>
            <person name="Zhang R."/>
            <person name="Yun Q."/>
            <person name="Hollingsworth P."/>
            <person name="Dao Z."/>
            <person name="Luo G."/>
            <person name="Guo H."/>
            <person name="Ma Y."/>
            <person name="Sun W."/>
        </authorList>
    </citation>
    <scope>NUCLEOTIDE SEQUENCE [LARGE SCALE GENOMIC DNA]</scope>
    <source>
        <strain evidence="3">cv. Malutang</strain>
    </source>
</reference>
<comment type="caution">
    <text evidence="2">The sequence shown here is derived from an EMBL/GenBank/DDBJ whole genome shotgun (WGS) entry which is preliminary data.</text>
</comment>
<evidence type="ECO:0000313" key="2">
    <source>
        <dbReference type="EMBL" id="TXG72376.1"/>
    </source>
</evidence>
<feature type="chain" id="PRO_5022887170" description="Retrotransposon gag domain-containing protein" evidence="1">
    <location>
        <begin position="21"/>
        <end position="247"/>
    </location>
</feature>
<protein>
    <recommendedName>
        <fullName evidence="4">Retrotransposon gag domain-containing protein</fullName>
    </recommendedName>
</protein>
<dbReference type="Proteomes" id="UP000323000">
    <property type="component" value="Chromosome 1"/>
</dbReference>
<keyword evidence="1" id="KW-0732">Signal</keyword>
<dbReference type="OrthoDB" id="1749531at2759"/>
<accession>A0A5C7IV49</accession>
<dbReference type="EMBL" id="VAHF01000001">
    <property type="protein sequence ID" value="TXG72376.1"/>
    <property type="molecule type" value="Genomic_DNA"/>
</dbReference>